<keyword evidence="4" id="KW-1185">Reference proteome</keyword>
<reference evidence="3 4" key="1">
    <citation type="submission" date="2019-03" db="EMBL/GenBank/DDBJ databases">
        <authorList>
            <person name="Gaulin E."/>
            <person name="Dumas B."/>
        </authorList>
    </citation>
    <scope>NUCLEOTIDE SEQUENCE [LARGE SCALE GENOMIC DNA]</scope>
    <source>
        <strain evidence="3">CBS 568.67</strain>
    </source>
</reference>
<dbReference type="Proteomes" id="UP000332933">
    <property type="component" value="Unassembled WGS sequence"/>
</dbReference>
<organism evidence="3 4">
    <name type="scientific">Aphanomyces stellatus</name>
    <dbReference type="NCBI Taxonomy" id="120398"/>
    <lineage>
        <taxon>Eukaryota</taxon>
        <taxon>Sar</taxon>
        <taxon>Stramenopiles</taxon>
        <taxon>Oomycota</taxon>
        <taxon>Saprolegniomycetes</taxon>
        <taxon>Saprolegniales</taxon>
        <taxon>Verrucalvaceae</taxon>
        <taxon>Aphanomyces</taxon>
    </lineage>
</organism>
<dbReference type="EMBL" id="VJMH01000010">
    <property type="protein sequence ID" value="KAF0720523.1"/>
    <property type="molecule type" value="Genomic_DNA"/>
</dbReference>
<sequence>MTITTRSRRATSFSSGHTPAIVGPGSYAADNLVQSNVHPSYSAFASSDRRDLNKNMGTSAITPGPGAYITEVPQPTTTSLAQQPSNAFTTKVPRFAPNAPGSTIYLPSSVQDNPGPGAYTCPSDLEHTDKLTALRPTSHQFSNLIKQGVPTIPRKEQSYGYSTDEDGELKRHSAPASVYSGIGQDTVGPACYNVRKEPAEDVATSVASLKSTTKREVWDELSPRLHVPGPGHYNPKGAGPRPEKPNAVFASKVPILPEPRRIQQDDEKALLLALHEQNHVMRPKFRGVKKEQFGSTSGRMDIASNMYTPYITPTCNETPGPGTYVNKKKNRFATGSLHQRPTLRDDGVGFQAVSERPCLAKTKSNNSMGPGAYNPIGQDLTLEKKIKQRLVIGRMGQFGSTTERFLWNMTPESMEPDEQTPGPGAYAPEQPPTNAPPPNGRRPRVYTSSAFRSSTTRFPKGSNNHVPEFHIVGACSAPAVGEYDLVNVPQHKVATNPYLKIPFGSQGQRSEIGQDTMYLEVPGPGQYEMVSPRDTGLGLQSRNRSNNVRSTLATKPRFDKNPSKPHQLLGPGSYAIPSTIGTKSFNITMKPKLAG</sequence>
<evidence type="ECO:0000256" key="1">
    <source>
        <dbReference type="SAM" id="MobiDB-lite"/>
    </source>
</evidence>
<dbReference type="InterPro" id="IPR051291">
    <property type="entry name" value="CIMAP"/>
</dbReference>
<accession>A0A485K727</accession>
<gene>
    <name evidence="3" type="primary">Aste57867_242</name>
    <name evidence="2" type="ORF">As57867_000242</name>
    <name evidence="3" type="ORF">ASTE57867_242</name>
</gene>
<proteinExistence type="predicted"/>
<evidence type="ECO:0000313" key="4">
    <source>
        <dbReference type="Proteomes" id="UP000332933"/>
    </source>
</evidence>
<dbReference type="InterPro" id="IPR010736">
    <property type="entry name" value="SHIPPO-rpt"/>
</dbReference>
<feature type="region of interest" description="Disordered" evidence="1">
    <location>
        <begin position="412"/>
        <end position="446"/>
    </location>
</feature>
<dbReference type="AlphaFoldDB" id="A0A485K727"/>
<name>A0A485K727_9STRA</name>
<dbReference type="OrthoDB" id="406368at2759"/>
<feature type="compositionally biased region" description="Pro residues" evidence="1">
    <location>
        <begin position="429"/>
        <end position="440"/>
    </location>
</feature>
<reference evidence="2" key="2">
    <citation type="submission" date="2019-06" db="EMBL/GenBank/DDBJ databases">
        <title>Genomics analysis of Aphanomyces spp. identifies a new class of oomycete effector associated with host adaptation.</title>
        <authorList>
            <person name="Gaulin E."/>
        </authorList>
    </citation>
    <scope>NUCLEOTIDE SEQUENCE</scope>
    <source>
        <strain evidence="2">CBS 578.67</strain>
    </source>
</reference>
<dbReference type="PANTHER" id="PTHR21580">
    <property type="entry name" value="SHIPPO-1-RELATED"/>
    <property type="match status" value="1"/>
</dbReference>
<evidence type="ECO:0000313" key="2">
    <source>
        <dbReference type="EMBL" id="KAF0720523.1"/>
    </source>
</evidence>
<dbReference type="Pfam" id="PF07004">
    <property type="entry name" value="SHIPPO-rpt"/>
    <property type="match status" value="5"/>
</dbReference>
<feature type="region of interest" description="Disordered" evidence="1">
    <location>
        <begin position="223"/>
        <end position="242"/>
    </location>
</feature>
<feature type="compositionally biased region" description="Low complexity" evidence="1">
    <location>
        <begin position="1"/>
        <end position="15"/>
    </location>
</feature>
<evidence type="ECO:0000313" key="3">
    <source>
        <dbReference type="EMBL" id="VFT77468.1"/>
    </source>
</evidence>
<dbReference type="EMBL" id="CAADRA010000010">
    <property type="protein sequence ID" value="VFT77468.1"/>
    <property type="molecule type" value="Genomic_DNA"/>
</dbReference>
<protein>
    <submittedName>
        <fullName evidence="3">Aste57867_242 protein</fullName>
    </submittedName>
</protein>
<feature type="region of interest" description="Disordered" evidence="1">
    <location>
        <begin position="1"/>
        <end position="21"/>
    </location>
</feature>